<dbReference type="PANTHER" id="PTHR48475:SF2">
    <property type="entry name" value="RIBONUCLEASE H"/>
    <property type="match status" value="1"/>
</dbReference>
<evidence type="ECO:0000313" key="2">
    <source>
        <dbReference type="EMBL" id="PKA61596.1"/>
    </source>
</evidence>
<dbReference type="EMBL" id="KZ451928">
    <property type="protein sequence ID" value="PKA61596.1"/>
    <property type="molecule type" value="Genomic_DNA"/>
</dbReference>
<reference evidence="2 3" key="1">
    <citation type="journal article" date="2017" name="Nature">
        <title>The Apostasia genome and the evolution of orchids.</title>
        <authorList>
            <person name="Zhang G.Q."/>
            <person name="Liu K.W."/>
            <person name="Li Z."/>
            <person name="Lohaus R."/>
            <person name="Hsiao Y.Y."/>
            <person name="Niu S.C."/>
            <person name="Wang J.Y."/>
            <person name="Lin Y.C."/>
            <person name="Xu Q."/>
            <person name="Chen L.J."/>
            <person name="Yoshida K."/>
            <person name="Fujiwara S."/>
            <person name="Wang Z.W."/>
            <person name="Zhang Y.Q."/>
            <person name="Mitsuda N."/>
            <person name="Wang M."/>
            <person name="Liu G.H."/>
            <person name="Pecoraro L."/>
            <person name="Huang H.X."/>
            <person name="Xiao X.J."/>
            <person name="Lin M."/>
            <person name="Wu X.Y."/>
            <person name="Wu W.L."/>
            <person name="Chen Y.Y."/>
            <person name="Chang S.B."/>
            <person name="Sakamoto S."/>
            <person name="Ohme-Takagi M."/>
            <person name="Yagi M."/>
            <person name="Zeng S.J."/>
            <person name="Shen C.Y."/>
            <person name="Yeh C.M."/>
            <person name="Luo Y.B."/>
            <person name="Tsai W.C."/>
            <person name="Van de Peer Y."/>
            <person name="Liu Z.J."/>
        </authorList>
    </citation>
    <scope>NUCLEOTIDE SEQUENCE [LARGE SCALE GENOMIC DNA]</scope>
    <source>
        <strain evidence="3">cv. Shenzhen</strain>
        <tissue evidence="2">Stem</tissue>
    </source>
</reference>
<evidence type="ECO:0000259" key="1">
    <source>
        <dbReference type="Pfam" id="PF17919"/>
    </source>
</evidence>
<gene>
    <name evidence="2" type="ORF">AXF42_Ash018209</name>
</gene>
<name>A0A2I0B1C4_9ASPA</name>
<evidence type="ECO:0000313" key="3">
    <source>
        <dbReference type="Proteomes" id="UP000236161"/>
    </source>
</evidence>
<protein>
    <recommendedName>
        <fullName evidence="1">Reverse transcriptase/retrotransposon-derived protein RNase H-like domain-containing protein</fullName>
    </recommendedName>
</protein>
<dbReference type="InterPro" id="IPR043128">
    <property type="entry name" value="Rev_trsase/Diguanyl_cyclase"/>
</dbReference>
<organism evidence="2 3">
    <name type="scientific">Apostasia shenzhenica</name>
    <dbReference type="NCBI Taxonomy" id="1088818"/>
    <lineage>
        <taxon>Eukaryota</taxon>
        <taxon>Viridiplantae</taxon>
        <taxon>Streptophyta</taxon>
        <taxon>Embryophyta</taxon>
        <taxon>Tracheophyta</taxon>
        <taxon>Spermatophyta</taxon>
        <taxon>Magnoliopsida</taxon>
        <taxon>Liliopsida</taxon>
        <taxon>Asparagales</taxon>
        <taxon>Orchidaceae</taxon>
        <taxon>Apostasioideae</taxon>
        <taxon>Apostasia</taxon>
    </lineage>
</organism>
<accession>A0A2I0B1C4</accession>
<keyword evidence="3" id="KW-1185">Reference proteome</keyword>
<dbReference type="Gene3D" id="3.30.70.270">
    <property type="match status" value="1"/>
</dbReference>
<sequence length="134" mass="15326">MQKLNGRVTAFGRFISRSGKRCLSFFKILRGEYPAWHDNCRQAFESLKRYLLSPSLLSASLPGEDFFLYLGATDSSVSAVLVPEEVGKQCPIHYISHILHSAELRYPPLKKLFFALIVAARKLCHYFQATLSRW</sequence>
<dbReference type="SUPFAM" id="SSF56672">
    <property type="entry name" value="DNA/RNA polymerases"/>
    <property type="match status" value="1"/>
</dbReference>
<dbReference type="AlphaFoldDB" id="A0A2I0B1C4"/>
<dbReference type="Pfam" id="PF17919">
    <property type="entry name" value="RT_RNaseH_2"/>
    <property type="match status" value="1"/>
</dbReference>
<dbReference type="STRING" id="1088818.A0A2I0B1C4"/>
<feature type="domain" description="Reverse transcriptase/retrotransposon-derived protein RNase H-like" evidence="1">
    <location>
        <begin position="36"/>
        <end position="128"/>
    </location>
</feature>
<dbReference type="OrthoDB" id="784093at2759"/>
<dbReference type="InterPro" id="IPR043502">
    <property type="entry name" value="DNA/RNA_pol_sf"/>
</dbReference>
<dbReference type="Proteomes" id="UP000236161">
    <property type="component" value="Unassembled WGS sequence"/>
</dbReference>
<proteinExistence type="predicted"/>
<dbReference type="PANTHER" id="PTHR48475">
    <property type="entry name" value="RIBONUCLEASE H"/>
    <property type="match status" value="1"/>
</dbReference>
<dbReference type="InterPro" id="IPR041577">
    <property type="entry name" value="RT_RNaseH_2"/>
</dbReference>